<sequence>MKQKTIQLSIFFALAFLCALPSFSQKRLADYNQALRYSRYSRLALKIIPQKKSSSTFLAQMIVEKIEDQPNFNTYSFSYALADGYQTAIKPEEVNILIAEDLKYDTDRHWVFEKEIQIPESQEQAILLFTALDTRQGDEYNYHIDLKSPFVFDHPSFGAYYANGVPFDQNYLPAGEALLFKSLAGPSIHSFFYPMDFEIPYPPMETKPAPVPRELEVKDKGDFLSNVPHELDEKGYFFFQQDTSKSTGLLIRTTHDAYPKVKDWDEMVDMVTYISTRREHESLLIAEDKKRALDQYWLNLTRNPEIAKELIREYFRQVEFANILFTDFKEGWKTDKGMVYIVMGPPQEVNFYLDREVWSYQGLDESSKIRFTFARVKNILNPHYYTLNRSRAYQPIWFKNISQWRSGKMAF</sequence>
<gene>
    <name evidence="3" type="ORF">SAMN04488519_101195</name>
</gene>
<feature type="domain" description="GWxTD" evidence="2">
    <location>
        <begin position="235"/>
        <end position="406"/>
    </location>
</feature>
<organism evidence="3 4">
    <name type="scientific">Algoriphagus ornithinivorans</name>
    <dbReference type="NCBI Taxonomy" id="226506"/>
    <lineage>
        <taxon>Bacteria</taxon>
        <taxon>Pseudomonadati</taxon>
        <taxon>Bacteroidota</taxon>
        <taxon>Cytophagia</taxon>
        <taxon>Cytophagales</taxon>
        <taxon>Cyclobacteriaceae</taxon>
        <taxon>Algoriphagus</taxon>
    </lineage>
</organism>
<dbReference type="InterPro" id="IPR030959">
    <property type="entry name" value="GWxTD_dom"/>
</dbReference>
<evidence type="ECO:0000313" key="3">
    <source>
        <dbReference type="EMBL" id="SFN63033.1"/>
    </source>
</evidence>
<keyword evidence="4" id="KW-1185">Reference proteome</keyword>
<evidence type="ECO:0000256" key="1">
    <source>
        <dbReference type="SAM" id="SignalP"/>
    </source>
</evidence>
<dbReference type="EMBL" id="FOVW01000001">
    <property type="protein sequence ID" value="SFN63033.1"/>
    <property type="molecule type" value="Genomic_DNA"/>
</dbReference>
<proteinExistence type="predicted"/>
<dbReference type="Proteomes" id="UP000199564">
    <property type="component" value="Unassembled WGS sequence"/>
</dbReference>
<dbReference type="NCBIfam" id="TIGR04514">
    <property type="entry name" value="GWxTD_dom"/>
    <property type="match status" value="1"/>
</dbReference>
<dbReference type="RefSeq" id="WP_091649037.1">
    <property type="nucleotide sequence ID" value="NZ_FOVW01000001.1"/>
</dbReference>
<dbReference type="Pfam" id="PF20094">
    <property type="entry name" value="GWxTD_dom"/>
    <property type="match status" value="1"/>
</dbReference>
<protein>
    <submittedName>
        <fullName evidence="3">GWxTD domain-containing protein</fullName>
    </submittedName>
</protein>
<dbReference type="STRING" id="226506.SAMN04488519_101195"/>
<keyword evidence="1" id="KW-0732">Signal</keyword>
<reference evidence="4" key="1">
    <citation type="submission" date="2016-10" db="EMBL/GenBank/DDBJ databases">
        <authorList>
            <person name="Varghese N."/>
            <person name="Submissions S."/>
        </authorList>
    </citation>
    <scope>NUCLEOTIDE SEQUENCE [LARGE SCALE GENOMIC DNA]</scope>
    <source>
        <strain evidence="4">DSM 15282</strain>
    </source>
</reference>
<evidence type="ECO:0000313" key="4">
    <source>
        <dbReference type="Proteomes" id="UP000199564"/>
    </source>
</evidence>
<name>A0A1I5AKS2_9BACT</name>
<accession>A0A1I5AKS2</accession>
<feature type="signal peptide" evidence="1">
    <location>
        <begin position="1"/>
        <end position="24"/>
    </location>
</feature>
<evidence type="ECO:0000259" key="2">
    <source>
        <dbReference type="Pfam" id="PF20094"/>
    </source>
</evidence>
<dbReference type="AlphaFoldDB" id="A0A1I5AKS2"/>
<feature type="chain" id="PRO_5011636112" evidence="1">
    <location>
        <begin position="25"/>
        <end position="411"/>
    </location>
</feature>